<reference evidence="2 3" key="1">
    <citation type="journal article" date="2015" name="Genome Announc.">
        <title>Expanding the biotechnology potential of lactobacilli through comparative genomics of 213 strains and associated genera.</title>
        <authorList>
            <person name="Sun Z."/>
            <person name="Harris H.M."/>
            <person name="McCann A."/>
            <person name="Guo C."/>
            <person name="Argimon S."/>
            <person name="Zhang W."/>
            <person name="Yang X."/>
            <person name="Jeffery I.B."/>
            <person name="Cooney J.C."/>
            <person name="Kagawa T.F."/>
            <person name="Liu W."/>
            <person name="Song Y."/>
            <person name="Salvetti E."/>
            <person name="Wrobel A."/>
            <person name="Rasinkangas P."/>
            <person name="Parkhill J."/>
            <person name="Rea M.C."/>
            <person name="O'Sullivan O."/>
            <person name="Ritari J."/>
            <person name="Douillard F.P."/>
            <person name="Paul Ross R."/>
            <person name="Yang R."/>
            <person name="Briner A.E."/>
            <person name="Felis G.E."/>
            <person name="de Vos W.M."/>
            <person name="Barrangou R."/>
            <person name="Klaenhammer T.R."/>
            <person name="Caufield P.W."/>
            <person name="Cui Y."/>
            <person name="Zhang H."/>
            <person name="O'Toole P.W."/>
        </authorList>
    </citation>
    <scope>NUCLEOTIDE SEQUENCE [LARGE SCALE GENOMIC DNA]</scope>
    <source>
        <strain evidence="2 3">DSM 8475</strain>
    </source>
</reference>
<proteinExistence type="inferred from homology"/>
<dbReference type="NCBIfam" id="NF002543">
    <property type="entry name" value="PRK02101.1-4"/>
    <property type="match status" value="1"/>
</dbReference>
<dbReference type="Proteomes" id="UP000051085">
    <property type="component" value="Unassembled WGS sequence"/>
</dbReference>
<dbReference type="InterPro" id="IPR005583">
    <property type="entry name" value="YaaA"/>
</dbReference>
<name>A0A922PUS2_9LACO</name>
<dbReference type="Pfam" id="PF03883">
    <property type="entry name" value="H2O2_YaaD"/>
    <property type="match status" value="1"/>
</dbReference>
<protein>
    <recommendedName>
        <fullName evidence="1">UPF0246 protein FD34_GL000111</fullName>
    </recommendedName>
</protein>
<dbReference type="EMBL" id="AZGO01000049">
    <property type="protein sequence ID" value="KRM36408.1"/>
    <property type="molecule type" value="Genomic_DNA"/>
</dbReference>
<accession>A0A922PUS2</accession>
<comment type="caution">
    <text evidence="2">The sequence shown here is derived from an EMBL/GenBank/DDBJ whole genome shotgun (WGS) entry which is preliminary data.</text>
</comment>
<comment type="similarity">
    <text evidence="1">Belongs to the UPF0246 family.</text>
</comment>
<dbReference type="GO" id="GO:0005829">
    <property type="term" value="C:cytosol"/>
    <property type="evidence" value="ECO:0007669"/>
    <property type="project" value="TreeGrafter"/>
</dbReference>
<sequence>MKIIFAPARTMRVDTDSLPYQGLPQFLPQTREILAWMRSLTYDQLRRLWWNCSTRLAQLNYQRVIEMDLTRQLTPAILAFSGLQYQYMAPDVFTDRGLVYVEDNLRILSGFYGLLRPFDGIVPYRLGMGDRAQVAGSKNLYDFWGSRLADELYRDDQLVLNLASKEYERAVTPYLTDQRRLVTCVFGELVDGRVKQKATLAKMARGEMVRYLAENDIHDLAGVKAFGVANYRFRPAYSTADRLVFTK</sequence>
<dbReference type="GO" id="GO:0033194">
    <property type="term" value="P:response to hydroperoxide"/>
    <property type="evidence" value="ECO:0007669"/>
    <property type="project" value="TreeGrafter"/>
</dbReference>
<evidence type="ECO:0000313" key="3">
    <source>
        <dbReference type="Proteomes" id="UP000051085"/>
    </source>
</evidence>
<dbReference type="HAMAP" id="MF_00652">
    <property type="entry name" value="UPF0246"/>
    <property type="match status" value="1"/>
</dbReference>
<dbReference type="PANTHER" id="PTHR30283:SF4">
    <property type="entry name" value="PEROXIDE STRESS RESISTANCE PROTEIN YAAA"/>
    <property type="match status" value="1"/>
</dbReference>
<gene>
    <name evidence="2" type="ORF">FD34_GL000111</name>
</gene>
<evidence type="ECO:0000256" key="1">
    <source>
        <dbReference type="HAMAP-Rule" id="MF_00652"/>
    </source>
</evidence>
<evidence type="ECO:0000313" key="2">
    <source>
        <dbReference type="EMBL" id="KRM36408.1"/>
    </source>
</evidence>
<organism evidence="2 3">
    <name type="scientific">Limosilactobacillus pontis DSM 8475</name>
    <dbReference type="NCBI Taxonomy" id="1423794"/>
    <lineage>
        <taxon>Bacteria</taxon>
        <taxon>Bacillati</taxon>
        <taxon>Bacillota</taxon>
        <taxon>Bacilli</taxon>
        <taxon>Lactobacillales</taxon>
        <taxon>Lactobacillaceae</taxon>
        <taxon>Limosilactobacillus</taxon>
    </lineage>
</organism>
<dbReference type="AlphaFoldDB" id="A0A922PUS2"/>
<dbReference type="RefSeq" id="WP_057807102.1">
    <property type="nucleotide sequence ID" value="NZ_AZGO01000049.1"/>
</dbReference>
<dbReference type="GeneID" id="87978481"/>
<dbReference type="PANTHER" id="PTHR30283">
    <property type="entry name" value="PEROXIDE STRESS RESPONSE PROTEIN YAAA"/>
    <property type="match status" value="1"/>
</dbReference>